<dbReference type="AlphaFoldDB" id="A0A067MUV4"/>
<dbReference type="PANTHER" id="PTHR38926">
    <property type="entry name" value="F-BOX DOMAIN CONTAINING PROTEIN, EXPRESSED"/>
    <property type="match status" value="1"/>
</dbReference>
<protein>
    <submittedName>
        <fullName evidence="1">Uncharacterized protein</fullName>
    </submittedName>
</protein>
<keyword evidence="2" id="KW-1185">Reference proteome</keyword>
<gene>
    <name evidence="1" type="ORF">BOTBODRAFT_173747</name>
</gene>
<dbReference type="EMBL" id="KL198031">
    <property type="protein sequence ID" value="KDQ15667.1"/>
    <property type="molecule type" value="Genomic_DNA"/>
</dbReference>
<accession>A0A067MUV4</accession>
<dbReference type="HOGENOM" id="CLU_489138_0_0_1"/>
<dbReference type="STRING" id="930990.A0A067MUV4"/>
<evidence type="ECO:0000313" key="1">
    <source>
        <dbReference type="EMBL" id="KDQ15667.1"/>
    </source>
</evidence>
<dbReference type="SUPFAM" id="SSF52047">
    <property type="entry name" value="RNI-like"/>
    <property type="match status" value="1"/>
</dbReference>
<proteinExistence type="predicted"/>
<sequence>MHTDASFVQPHGFKPKHQVAHWKSCHVALVHAMKEYLFACEELFDTPGHPQNVANLEDYVSVQAVSQSAEEVFPDIDDVLDGLIEARWLIRVQRNCSITAVPIRRLPDELLRYIFFLGNENHFAFTSSDSTTHPLAPVETMSDSISFSVLVSHVCHHWRSVALSSAMLWRHIGIHSASSIKRTRVLLDRSQGCKLFIRVDGGHEILEFIKPHLQRCFDLDIGLTNMTRIQELIILAALSSFRGMPGVRNLTLRLPRVTPSHKLKTLRQIGYMMHSLRGINVLRLYGPLPSSNFYFLQRLTELTLVSPWMAVTAVETILSSCPKLEVLKLGESKDSWRFPSVGKHDSKPFRLPCLRHLSIKRTSLQNAAAVLANVDAPLLHTLQIHTPPWKSRHYNGDNEYGTVVQLSDLFLQSTFSLTIKELELSWVLDNRLLQRLLVSLPNVETLTLISSSSVVVLGPIPKAGGVDFVCPRLTSLTVFDFRDTLYLRDIQSVVQSRLVAEADVAASIECLAIMWGDLIGEQDEVWFRKKLVYYRGPSLWSDLSYYVQCSINGQYTW</sequence>
<name>A0A067MUV4_BOTB1</name>
<dbReference type="Gene3D" id="1.20.1280.50">
    <property type="match status" value="1"/>
</dbReference>
<reference evidence="2" key="1">
    <citation type="journal article" date="2014" name="Proc. Natl. Acad. Sci. U.S.A.">
        <title>Extensive sampling of basidiomycete genomes demonstrates inadequacy of the white-rot/brown-rot paradigm for wood decay fungi.</title>
        <authorList>
            <person name="Riley R."/>
            <person name="Salamov A.A."/>
            <person name="Brown D.W."/>
            <person name="Nagy L.G."/>
            <person name="Floudas D."/>
            <person name="Held B.W."/>
            <person name="Levasseur A."/>
            <person name="Lombard V."/>
            <person name="Morin E."/>
            <person name="Otillar R."/>
            <person name="Lindquist E.A."/>
            <person name="Sun H."/>
            <person name="LaButti K.M."/>
            <person name="Schmutz J."/>
            <person name="Jabbour D."/>
            <person name="Luo H."/>
            <person name="Baker S.E."/>
            <person name="Pisabarro A.G."/>
            <person name="Walton J.D."/>
            <person name="Blanchette R.A."/>
            <person name="Henrissat B."/>
            <person name="Martin F."/>
            <person name="Cullen D."/>
            <person name="Hibbett D.S."/>
            <person name="Grigoriev I.V."/>
        </authorList>
    </citation>
    <scope>NUCLEOTIDE SEQUENCE [LARGE SCALE GENOMIC DNA]</scope>
    <source>
        <strain evidence="2">FD-172 SS1</strain>
    </source>
</reference>
<dbReference type="Proteomes" id="UP000027195">
    <property type="component" value="Unassembled WGS sequence"/>
</dbReference>
<dbReference type="PANTHER" id="PTHR38926:SF5">
    <property type="entry name" value="F-BOX AND LEUCINE-RICH REPEAT PROTEIN 6"/>
    <property type="match status" value="1"/>
</dbReference>
<dbReference type="InParanoid" id="A0A067MUV4"/>
<evidence type="ECO:0000313" key="2">
    <source>
        <dbReference type="Proteomes" id="UP000027195"/>
    </source>
</evidence>
<dbReference type="Gene3D" id="3.80.10.10">
    <property type="entry name" value="Ribonuclease Inhibitor"/>
    <property type="match status" value="1"/>
</dbReference>
<dbReference type="InterPro" id="IPR032675">
    <property type="entry name" value="LRR_dom_sf"/>
</dbReference>
<organism evidence="1 2">
    <name type="scientific">Botryobasidium botryosum (strain FD-172 SS1)</name>
    <dbReference type="NCBI Taxonomy" id="930990"/>
    <lineage>
        <taxon>Eukaryota</taxon>
        <taxon>Fungi</taxon>
        <taxon>Dikarya</taxon>
        <taxon>Basidiomycota</taxon>
        <taxon>Agaricomycotina</taxon>
        <taxon>Agaricomycetes</taxon>
        <taxon>Cantharellales</taxon>
        <taxon>Botryobasidiaceae</taxon>
        <taxon>Botryobasidium</taxon>
    </lineage>
</organism>
<dbReference type="OrthoDB" id="3365698at2759"/>